<accession>A0ABZ0Q5M2</accession>
<organism evidence="1 2">
    <name type="scientific">Pediococcus inopinatus</name>
    <dbReference type="NCBI Taxonomy" id="114090"/>
    <lineage>
        <taxon>Bacteria</taxon>
        <taxon>Bacillati</taxon>
        <taxon>Bacillota</taxon>
        <taxon>Bacilli</taxon>
        <taxon>Lactobacillales</taxon>
        <taxon>Lactobacillaceae</taxon>
        <taxon>Pediococcus</taxon>
    </lineage>
</organism>
<dbReference type="Proteomes" id="UP001302696">
    <property type="component" value="Chromosome"/>
</dbReference>
<reference evidence="2" key="1">
    <citation type="submission" date="2024-06" db="EMBL/GenBank/DDBJ databases">
        <authorList>
            <person name="Chang H.C."/>
            <person name="Mun S.Y."/>
        </authorList>
    </citation>
    <scope>NUCLEOTIDE SEQUENCE [LARGE SCALE GENOMIC DNA]</scope>
    <source>
        <strain evidence="2">KT1</strain>
    </source>
</reference>
<gene>
    <name evidence="1" type="ORF">N6G96_03410</name>
</gene>
<keyword evidence="2" id="KW-1185">Reference proteome</keyword>
<name>A0ABZ0Q5M2_9LACO</name>
<dbReference type="RefSeq" id="WP_320531923.1">
    <property type="nucleotide sequence ID" value="NZ_CP104768.1"/>
</dbReference>
<evidence type="ECO:0000313" key="2">
    <source>
        <dbReference type="Proteomes" id="UP001302696"/>
    </source>
</evidence>
<dbReference type="EMBL" id="CP104778">
    <property type="protein sequence ID" value="WPC22280.1"/>
    <property type="molecule type" value="Genomic_DNA"/>
</dbReference>
<sequence>MSQTNSRNDQKGALLIKRHGYFTNWIEKQLQKRRPQPANFFTTFGRLSRIMNAIEDDKDLLVNYEDEEIRVARSLMHMTNTMFLDEIATLKTHTVELSGDGIQVLRWFKERDLNDQGNLVSNLGFLTDIVHDHKQEQTSAWDQQTVKIAKMAEQLNNDELITALLKVQAKQQVPEWKASYAPKNKTTDFDI</sequence>
<evidence type="ECO:0000313" key="1">
    <source>
        <dbReference type="EMBL" id="WPC22280.1"/>
    </source>
</evidence>
<protein>
    <submittedName>
        <fullName evidence="1">Uncharacterized protein</fullName>
    </submittedName>
</protein>
<proteinExistence type="predicted"/>